<protein>
    <recommendedName>
        <fullName evidence="1">YhdP central domain-containing protein</fullName>
    </recommendedName>
</protein>
<gene>
    <name evidence="2" type="ORF">T9A_02082</name>
</gene>
<dbReference type="EMBL" id="ARXU01000007">
    <property type="protein sequence ID" value="KGD60884.1"/>
    <property type="molecule type" value="Genomic_DNA"/>
</dbReference>
<evidence type="ECO:0000313" key="3">
    <source>
        <dbReference type="Proteomes" id="UP000029443"/>
    </source>
</evidence>
<dbReference type="PANTHER" id="PTHR38690">
    <property type="entry name" value="PROTEASE-RELATED"/>
    <property type="match status" value="1"/>
</dbReference>
<evidence type="ECO:0000313" key="2">
    <source>
        <dbReference type="EMBL" id="KGD60884.1"/>
    </source>
</evidence>
<sequence>MALLLLMAAYVVVGRQLMLLVPDYRERLEVLFEERIQTPLTIAELDGKMSGLVPQFVARQIRLPAPEGDTALELDEVVLGIDVFRSLLHRDLVLKELRIHGVELHLVRGEDGSIRLRGLEALGSNDPEQRPPLERILTLFYRQQLLVISDARLSMEWPGMPPLAASELEATLINRGDEHRLALNLEARDRPLSLQARIHLHGDAFSLQEVEADLYASLKGERLHEWLPEELGWPVQVAALDGRLKVWSTLKQGQPHDARINLNLPALTLQQNGQDWPMTELSARLALVRDGERATLSLTNLAADSPAGTLNLGDLALRWQTRGEQRQWQFRGNELPLHALSQQFQQWPFAVPGNLQQVRERLTVQAPRGLLDGVYVQGRARQVEKFQLRFTGLSSQAQDRIPGVQGLSGWVSGSPSEGQAHLHSDNLSLQFPRLYDHALGGQVSGLLDWRRDGEQLLVRSGRLRVVNPDAHGEALMQLSLRPEQIPQLRLAAEIYEGNGARASHYMPLKRLPEGLSGWLGQAIQGGHLQRGQILYQGPVKIDKSRQQDRTLQMRYQASDVRLSFLPDWPVASDVSADVLINGRQVRGLARSGTLLGSELQDVHVDVPDFATGETPRLIISGRARGPVKDLDTLFQDTPLRKQLPEELLDWRFRDGSMAGYLLLDIPLQKGSGTPVVIVDAQVNDATLNNTPRKLQVTEASAPVYFHSRDGMQIDRLQARALGGQFGGQWLTRDGRSRLQLDGSLPMKQAANWLGFPWLKPLSGQLPLGLTVQIPWQGTPFSLRAASSMKGITVDAPAPLGKSAEATRPLDIRLSNPGRRLALDMEYGGLLRGAFRIDKRVRGDLLLGSGTLQVPAEGIQVRGRLANASVEPWIDFIGNRLMPSLNAGSGGGVATADASLSKVSLQVDRLDLFGMEVADTRLSVLPAVAGWDMALSSRAVAGSVRIPDGFTARGEAPLAMSVSRLNLKLPEGALGDDGETAPVSPLTLPPLDADFNSIVINGEDYGQWQGKVRPVKQGVRISDLDGRWRSSRFQGTLDWTEEAGKSYSRFNGSLSSDNLGRSLNAWGMPALIESDDARAQVVLGWTDWPLNMNYLALEGQTQVDIGECRIPDTDTKTSFLRLLGILNIGTIQRRLRLDFSDLYKKGMSCDSITGDFSIDGPRVATSNLAIDSPSAAIRVKGAIDLEKETLDHNMEVTLPLSSNLYAGCLAGPAACAGIFVVERIWGDRLDKTTTMEYRVTGNWSSPQVKETEGIFE</sequence>
<keyword evidence="3" id="KW-1185">Reference proteome</keyword>
<organism evidence="2 3">
    <name type="scientific">Alcanivorax jadensis T9</name>
    <dbReference type="NCBI Taxonomy" id="1177181"/>
    <lineage>
        <taxon>Bacteria</taxon>
        <taxon>Pseudomonadati</taxon>
        <taxon>Pseudomonadota</taxon>
        <taxon>Gammaproteobacteria</taxon>
        <taxon>Oceanospirillales</taxon>
        <taxon>Alcanivoracaceae</taxon>
        <taxon>Alcanivorax</taxon>
    </lineage>
</organism>
<dbReference type="InterPro" id="IPR011836">
    <property type="entry name" value="YhdP"/>
</dbReference>
<dbReference type="InterPro" id="IPR025263">
    <property type="entry name" value="YhdP_central"/>
</dbReference>
<proteinExistence type="predicted"/>
<dbReference type="PANTHER" id="PTHR38690:SF1">
    <property type="entry name" value="PROTEASE"/>
    <property type="match status" value="1"/>
</dbReference>
<feature type="domain" description="YhdP central" evidence="1">
    <location>
        <begin position="3"/>
        <end position="1247"/>
    </location>
</feature>
<dbReference type="NCBIfam" id="TIGR02099">
    <property type="entry name" value="YhdP family protein"/>
    <property type="match status" value="1"/>
</dbReference>
<name>A0ABR4WBT6_9GAMM</name>
<dbReference type="Proteomes" id="UP000029443">
    <property type="component" value="Unassembled WGS sequence"/>
</dbReference>
<evidence type="ECO:0000259" key="1">
    <source>
        <dbReference type="Pfam" id="PF13116"/>
    </source>
</evidence>
<dbReference type="Pfam" id="PF13116">
    <property type="entry name" value="YhdP"/>
    <property type="match status" value="1"/>
</dbReference>
<comment type="caution">
    <text evidence="2">The sequence shown here is derived from an EMBL/GenBank/DDBJ whole genome shotgun (WGS) entry which is preliminary data.</text>
</comment>
<accession>A0ABR4WBT6</accession>
<reference evidence="2 3" key="1">
    <citation type="submission" date="2012-09" db="EMBL/GenBank/DDBJ databases">
        <title>Genome Sequence of alkane-degrading Bacterium Alcanivorax jadensis T9.</title>
        <authorList>
            <person name="Lai Q."/>
            <person name="Shao Z."/>
        </authorList>
    </citation>
    <scope>NUCLEOTIDE SEQUENCE [LARGE SCALE GENOMIC DNA]</scope>
    <source>
        <strain evidence="2 3">T9</strain>
    </source>
</reference>